<accession>A0A381SHQ9</accession>
<proteinExistence type="predicted"/>
<gene>
    <name evidence="1" type="ORF">METZ01_LOCUS55672</name>
</gene>
<name>A0A381SHQ9_9ZZZZ</name>
<sequence length="88" mass="10285">MIFFINGHKNTNKQNIIKNNDTGLSRNIDHEPLLIIRDLLKFSSKTGPNIFGQVQWDSLILFHFLIQNYFSTKACFPGEIDLDFFYCN</sequence>
<dbReference type="EMBL" id="UINC01003044">
    <property type="protein sequence ID" value="SVA02818.1"/>
    <property type="molecule type" value="Genomic_DNA"/>
</dbReference>
<dbReference type="AlphaFoldDB" id="A0A381SHQ9"/>
<organism evidence="1">
    <name type="scientific">marine metagenome</name>
    <dbReference type="NCBI Taxonomy" id="408172"/>
    <lineage>
        <taxon>unclassified sequences</taxon>
        <taxon>metagenomes</taxon>
        <taxon>ecological metagenomes</taxon>
    </lineage>
</organism>
<protein>
    <submittedName>
        <fullName evidence="1">Uncharacterized protein</fullName>
    </submittedName>
</protein>
<reference evidence="1" key="1">
    <citation type="submission" date="2018-05" db="EMBL/GenBank/DDBJ databases">
        <authorList>
            <person name="Lanie J.A."/>
            <person name="Ng W.-L."/>
            <person name="Kazmierczak K.M."/>
            <person name="Andrzejewski T.M."/>
            <person name="Davidsen T.M."/>
            <person name="Wayne K.J."/>
            <person name="Tettelin H."/>
            <person name="Glass J.I."/>
            <person name="Rusch D."/>
            <person name="Podicherti R."/>
            <person name="Tsui H.-C.T."/>
            <person name="Winkler M.E."/>
        </authorList>
    </citation>
    <scope>NUCLEOTIDE SEQUENCE</scope>
</reference>
<evidence type="ECO:0000313" key="1">
    <source>
        <dbReference type="EMBL" id="SVA02818.1"/>
    </source>
</evidence>